<dbReference type="Proteomes" id="UP000050761">
    <property type="component" value="Unassembled WGS sequence"/>
</dbReference>
<evidence type="ECO:0000313" key="2">
    <source>
        <dbReference type="Proteomes" id="UP000050761"/>
    </source>
</evidence>
<name>A0A183F766_HELPZ</name>
<dbReference type="OrthoDB" id="93990at2759"/>
<organism evidence="2 3">
    <name type="scientific">Heligmosomoides polygyrus</name>
    <name type="common">Parasitic roundworm</name>
    <dbReference type="NCBI Taxonomy" id="6339"/>
    <lineage>
        <taxon>Eukaryota</taxon>
        <taxon>Metazoa</taxon>
        <taxon>Ecdysozoa</taxon>
        <taxon>Nematoda</taxon>
        <taxon>Chromadorea</taxon>
        <taxon>Rhabditida</taxon>
        <taxon>Rhabditina</taxon>
        <taxon>Rhabditomorpha</taxon>
        <taxon>Strongyloidea</taxon>
        <taxon>Heligmosomidae</taxon>
        <taxon>Heligmosomoides</taxon>
    </lineage>
</organism>
<reference evidence="1 2" key="1">
    <citation type="submission" date="2018-11" db="EMBL/GenBank/DDBJ databases">
        <authorList>
            <consortium name="Pathogen Informatics"/>
        </authorList>
    </citation>
    <scope>NUCLEOTIDE SEQUENCE [LARGE SCALE GENOMIC DNA]</scope>
</reference>
<accession>A0A3P7UQ48</accession>
<dbReference type="WBParaSite" id="HPBE_0000200801-mRNA-1">
    <property type="protein sequence ID" value="HPBE_0000200801-mRNA-1"/>
    <property type="gene ID" value="HPBE_0000200801"/>
</dbReference>
<reference evidence="3" key="2">
    <citation type="submission" date="2019-09" db="UniProtKB">
        <authorList>
            <consortium name="WormBaseParasite"/>
        </authorList>
    </citation>
    <scope>IDENTIFICATION</scope>
</reference>
<proteinExistence type="predicted"/>
<keyword evidence="2" id="KW-1185">Reference proteome</keyword>
<dbReference type="AlphaFoldDB" id="A0A183F766"/>
<dbReference type="EMBL" id="UZAH01002633">
    <property type="protein sequence ID" value="VDO22623.1"/>
    <property type="molecule type" value="Genomic_DNA"/>
</dbReference>
<evidence type="ECO:0000313" key="3">
    <source>
        <dbReference type="WBParaSite" id="HPBE_0000200801-mRNA-1"/>
    </source>
</evidence>
<evidence type="ECO:0000313" key="1">
    <source>
        <dbReference type="EMBL" id="VDO22623.1"/>
    </source>
</evidence>
<gene>
    <name evidence="1" type="ORF">HPBE_LOCUS2009</name>
</gene>
<accession>A0A183F766</accession>
<protein>
    <submittedName>
        <fullName evidence="3">MULE domain-containing protein</fullName>
    </submittedName>
</protein>
<sequence>MSTSNALITLQEGAIVLLPCGPHRILRLSDGNLCAVPVQLTEHQQLFIGGLDAPTLLQYRSGKPSLLHASTIRNNLYSILCVIENADVVAGELRDITDAVAHLEEVDHEVVVDDGIVVDGEAVVREEGGEQEPGPSGLYMEQVGETLGTGGRRFIGIPEKSKFGRQPVLIYKIPGQVNCYAFTHHRTYRCSKTYRCPCCMKEGAYTGVKVVGDNEFTEDPCALNHVCLPFRWLKEKSRRAFYEKCQEWKGDGKYTKLTPSTEHTRFLLVVDRRQNLHCVLSSSGGEGSYSGGPPRVCKTAYYDNKKHGLREGPNCINGARPGVVGFEPGRDEKAVENGLDTLIADGIFGVHPRDKDGQLYTIHGVCNGKVDVPLLFAITTRKGETVYRRIWTALKDALERTTQQEPRLRIILDFERASIKAVRRVFPGMWNKWGMDILRTTNIAETYHR</sequence>